<protein>
    <submittedName>
        <fullName evidence="8">CDP-glycerol glycerophosphotransferase family protein</fullName>
    </submittedName>
</protein>
<evidence type="ECO:0000256" key="2">
    <source>
        <dbReference type="ARBA" id="ARBA00010488"/>
    </source>
</evidence>
<keyword evidence="3" id="KW-1003">Cell membrane</keyword>
<comment type="similarity">
    <text evidence="2">Belongs to the CDP-glycerol glycerophosphotransferase family.</text>
</comment>
<dbReference type="Gene3D" id="3.90.550.10">
    <property type="entry name" value="Spore Coat Polysaccharide Biosynthesis Protein SpsA, Chain A"/>
    <property type="match status" value="1"/>
</dbReference>
<dbReference type="Gene3D" id="3.40.50.12580">
    <property type="match status" value="1"/>
</dbReference>
<dbReference type="InterPro" id="IPR043149">
    <property type="entry name" value="TagF_N"/>
</dbReference>
<dbReference type="Gene3D" id="3.40.50.11820">
    <property type="match status" value="1"/>
</dbReference>
<dbReference type="InterPro" id="IPR029044">
    <property type="entry name" value="Nucleotide-diphossugar_trans"/>
</dbReference>
<dbReference type="SUPFAM" id="SSF53448">
    <property type="entry name" value="Nucleotide-diphospho-sugar transferases"/>
    <property type="match status" value="1"/>
</dbReference>
<dbReference type="RefSeq" id="WP_205292353.1">
    <property type="nucleotide sequence ID" value="NZ_CP074406.1"/>
</dbReference>
<dbReference type="InterPro" id="IPR007554">
    <property type="entry name" value="Glycerophosphate_synth"/>
</dbReference>
<evidence type="ECO:0000256" key="6">
    <source>
        <dbReference type="ARBA" id="ARBA00023136"/>
    </source>
</evidence>
<keyword evidence="6" id="KW-0472">Membrane</keyword>
<dbReference type="InterPro" id="IPR043148">
    <property type="entry name" value="TagF_C"/>
</dbReference>
<evidence type="ECO:0000256" key="4">
    <source>
        <dbReference type="ARBA" id="ARBA00022679"/>
    </source>
</evidence>
<dbReference type="GO" id="GO:0016758">
    <property type="term" value="F:hexosyltransferase activity"/>
    <property type="evidence" value="ECO:0007669"/>
    <property type="project" value="UniProtKB-ARBA"/>
</dbReference>
<gene>
    <name evidence="8" type="ORF">JK386_14165</name>
</gene>
<keyword evidence="5" id="KW-0777">Teichoic acid biosynthesis</keyword>
<dbReference type="CDD" id="cd00761">
    <property type="entry name" value="Glyco_tranf_GTA_type"/>
    <property type="match status" value="1"/>
</dbReference>
<dbReference type="Proteomes" id="UP000663791">
    <property type="component" value="Unassembled WGS sequence"/>
</dbReference>
<dbReference type="PANTHER" id="PTHR22916:SF3">
    <property type="entry name" value="UDP-GLCNAC:BETAGAL BETA-1,3-N-ACETYLGLUCOSAMINYLTRANSFERASE-LIKE PROTEIN 1"/>
    <property type="match status" value="1"/>
</dbReference>
<dbReference type="EMBL" id="JAERTX010000013">
    <property type="protein sequence ID" value="MBM9461042.1"/>
    <property type="molecule type" value="Genomic_DNA"/>
</dbReference>
<evidence type="ECO:0000313" key="9">
    <source>
        <dbReference type="Proteomes" id="UP000663791"/>
    </source>
</evidence>
<keyword evidence="9" id="KW-1185">Reference proteome</keyword>
<dbReference type="InterPro" id="IPR001173">
    <property type="entry name" value="Glyco_trans_2-like"/>
</dbReference>
<accession>A0A938Y2M3</accession>
<evidence type="ECO:0000256" key="5">
    <source>
        <dbReference type="ARBA" id="ARBA00022944"/>
    </source>
</evidence>
<name>A0A938Y2M3_9ACTN</name>
<reference evidence="8" key="1">
    <citation type="submission" date="2021-01" db="EMBL/GenBank/DDBJ databases">
        <title>Novel species in genus Nocardioides.</title>
        <authorList>
            <person name="Zhang G."/>
        </authorList>
    </citation>
    <scope>NUCLEOTIDE SEQUENCE</scope>
    <source>
        <strain evidence="8">Zg-536</strain>
    </source>
</reference>
<dbReference type="Pfam" id="PF04464">
    <property type="entry name" value="Glyphos_transf"/>
    <property type="match status" value="1"/>
</dbReference>
<dbReference type="AlphaFoldDB" id="A0A938Y2M3"/>
<comment type="subcellular location">
    <subcellularLocation>
        <location evidence="1">Cell membrane</location>
        <topology evidence="1">Peripheral membrane protein</topology>
    </subcellularLocation>
</comment>
<organism evidence="8 9">
    <name type="scientific">Nocardioides faecalis</name>
    <dbReference type="NCBI Taxonomy" id="2803858"/>
    <lineage>
        <taxon>Bacteria</taxon>
        <taxon>Bacillati</taxon>
        <taxon>Actinomycetota</taxon>
        <taxon>Actinomycetes</taxon>
        <taxon>Propionibacteriales</taxon>
        <taxon>Nocardioidaceae</taxon>
        <taxon>Nocardioides</taxon>
    </lineage>
</organism>
<sequence>MAPRLRRLAGRALRTLRGPAAPTLSVVVPVYNVAAYLPECLDSLLGQSLGDLEVIAVDDGSTDACPQILASYAQRDPRLRVLRQENAGQGAARNHGVQLARGEFVTFVDSDDTIPPGAFAHMVDTLRRTGSDFCVGKTRRVHFGKPQPIRWNRVAHDRDRLGLTIDEHPLALRDIIAGNRVFRREFLVEQVPPFQPGIAYEDHVPMLMAYVRARRFDLLARTTYNWRIREDLTSTGQQKTELRNLRDRIAVKDQAHELLTAEASPVTYDAWIGRCLAVDYPPFVYSAFRATDEYRALLAETFAVLVQRATPRALAQVNPRNKAVAWLVAQGRWDDAERLIDSLDDPLTPFDTTPVGDGLTITPPPLGGLDDVPAELWRLADLSVALSAALRGVRVHDDGTLEVYGVAWVQRVEGEAPSEVAVRLVPAGTDGGTDAATDGRVPGAAHDLAVRLGEDADARVWAADSRSDVHPGVFTARLDVAALAPGTWVFEVSTTQRGLSRYGAVSRVVPGAMVPPPLSVVLAGRRVSLRLETGRGLVLDVEPAEADPADGVGAPGTDGDRVVDVTVSERGLLVAVAGAKVPDALVGPAVLPAEAGSEPGSDAGRTQVLLPLAVDDAAPPSGRYRLRGGPAALDASFAGRLPLSWTTDRVRVTLSVDADGAPVLDLGAPLSEAERNPALQARLQRTYRETSAPLRPDTVLLVAADGRAVAGDPREIDRALAELRPDLRRVWAVRDHSVRVPDDAQAVLIGSRAWFELLATAGWVITERPLGPWFARRDGQHTVLTFAGQPFRDLGVELWRAQGHSEAKVARETAAFADTWSVLLAPHEEAEQRYRAAFDYPGTVLAAGSPRTDRLLREAGPTGRAAARRRLGLDEARTGGRPVLLFSTDGGDPLPGFGRRVRPNVLTDPTDAELSRLAAATGSVVLARRGHGAGRTPASGAGPEVVDVSAHADPADLLLAADAAVIDYTATRFDWALLQRPTVLWAPDLEAARRQHPGLALFEETPLGPRAGTVEEAAALLGDLAATDESPTEAHRGPAAAADPAAHPGFNARFNALHDGAAAERVVRALFSA</sequence>
<proteinExistence type="inferred from homology"/>
<dbReference type="GO" id="GO:0019350">
    <property type="term" value="P:teichoic acid biosynthetic process"/>
    <property type="evidence" value="ECO:0007669"/>
    <property type="project" value="UniProtKB-KW"/>
</dbReference>
<evidence type="ECO:0000256" key="1">
    <source>
        <dbReference type="ARBA" id="ARBA00004202"/>
    </source>
</evidence>
<feature type="domain" description="Glycosyltransferase 2-like" evidence="7">
    <location>
        <begin position="25"/>
        <end position="187"/>
    </location>
</feature>
<dbReference type="GO" id="GO:0047355">
    <property type="term" value="F:CDP-glycerol glycerophosphotransferase activity"/>
    <property type="evidence" value="ECO:0007669"/>
    <property type="project" value="InterPro"/>
</dbReference>
<evidence type="ECO:0000259" key="7">
    <source>
        <dbReference type="Pfam" id="PF00535"/>
    </source>
</evidence>
<keyword evidence="4" id="KW-0808">Transferase</keyword>
<dbReference type="Pfam" id="PF00535">
    <property type="entry name" value="Glycos_transf_2"/>
    <property type="match status" value="1"/>
</dbReference>
<dbReference type="GO" id="GO:0005886">
    <property type="term" value="C:plasma membrane"/>
    <property type="evidence" value="ECO:0007669"/>
    <property type="project" value="UniProtKB-SubCell"/>
</dbReference>
<dbReference type="PANTHER" id="PTHR22916">
    <property type="entry name" value="GLYCOSYLTRANSFERASE"/>
    <property type="match status" value="1"/>
</dbReference>
<evidence type="ECO:0000256" key="3">
    <source>
        <dbReference type="ARBA" id="ARBA00022475"/>
    </source>
</evidence>
<evidence type="ECO:0000313" key="8">
    <source>
        <dbReference type="EMBL" id="MBM9461042.1"/>
    </source>
</evidence>
<comment type="caution">
    <text evidence="8">The sequence shown here is derived from an EMBL/GenBank/DDBJ whole genome shotgun (WGS) entry which is preliminary data.</text>
</comment>